<protein>
    <submittedName>
        <fullName evidence="1">Uncharacterized protein</fullName>
    </submittedName>
</protein>
<reference evidence="1" key="1">
    <citation type="submission" date="2024-12" db="EMBL/GenBank/DDBJ databases">
        <title>Comparative genomics and development of molecular markers within Purpureocillium lilacinum and among Purpureocillium species.</title>
        <authorList>
            <person name="Yeh Z.-Y."/>
            <person name="Ni N.-T."/>
            <person name="Lo P.-H."/>
            <person name="Mushyakhwo K."/>
            <person name="Lin C.-F."/>
            <person name="Nai Y.-S."/>
        </authorList>
    </citation>
    <scope>NUCLEOTIDE SEQUENCE</scope>
    <source>
        <strain evidence="1">NCHU-NPUST-175</strain>
    </source>
</reference>
<sequence>MPSLRTREGDGPAQLSRPLCKRGVVSSSEFHLYEAQRPDAVLHAALVSRLTDEMARAVTTPGRQKQGHGKTKKYRGYSKPSSKHKIPSLCPCFTDSVIVHWRISSIAFGPYGRKPIRPTVWHQTSRITIQRPAGAVHDADMDLNSRPLANSFHTHLDDRQASSDGRALGMPLDGTDYNQSWTCSVSDILSCLPPPGGFAELDR</sequence>
<name>A0ACC4DEV3_PURLI</name>
<keyword evidence="2" id="KW-1185">Reference proteome</keyword>
<gene>
    <name evidence="1" type="ORF">ACCO45_010458</name>
</gene>
<dbReference type="EMBL" id="JBGNUJ010000010">
    <property type="protein sequence ID" value="KAL3954895.1"/>
    <property type="molecule type" value="Genomic_DNA"/>
</dbReference>
<evidence type="ECO:0000313" key="2">
    <source>
        <dbReference type="Proteomes" id="UP001638806"/>
    </source>
</evidence>
<organism evidence="1 2">
    <name type="scientific">Purpureocillium lilacinum</name>
    <name type="common">Paecilomyces lilacinus</name>
    <dbReference type="NCBI Taxonomy" id="33203"/>
    <lineage>
        <taxon>Eukaryota</taxon>
        <taxon>Fungi</taxon>
        <taxon>Dikarya</taxon>
        <taxon>Ascomycota</taxon>
        <taxon>Pezizomycotina</taxon>
        <taxon>Sordariomycetes</taxon>
        <taxon>Hypocreomycetidae</taxon>
        <taxon>Hypocreales</taxon>
        <taxon>Ophiocordycipitaceae</taxon>
        <taxon>Purpureocillium</taxon>
    </lineage>
</organism>
<proteinExistence type="predicted"/>
<comment type="caution">
    <text evidence="1">The sequence shown here is derived from an EMBL/GenBank/DDBJ whole genome shotgun (WGS) entry which is preliminary data.</text>
</comment>
<evidence type="ECO:0000313" key="1">
    <source>
        <dbReference type="EMBL" id="KAL3954895.1"/>
    </source>
</evidence>
<accession>A0ACC4DEV3</accession>
<dbReference type="Proteomes" id="UP001638806">
    <property type="component" value="Unassembled WGS sequence"/>
</dbReference>